<dbReference type="EMBL" id="CASHTH010003754">
    <property type="protein sequence ID" value="CAI8048857.1"/>
    <property type="molecule type" value="Genomic_DNA"/>
</dbReference>
<protein>
    <submittedName>
        <fullName evidence="2">Uncharacterized protein</fullName>
    </submittedName>
</protein>
<proteinExistence type="predicted"/>
<organism evidence="2 3">
    <name type="scientific">Geodia barretti</name>
    <name type="common">Barrett's horny sponge</name>
    <dbReference type="NCBI Taxonomy" id="519541"/>
    <lineage>
        <taxon>Eukaryota</taxon>
        <taxon>Metazoa</taxon>
        <taxon>Porifera</taxon>
        <taxon>Demospongiae</taxon>
        <taxon>Heteroscleromorpha</taxon>
        <taxon>Tetractinellida</taxon>
        <taxon>Astrophorina</taxon>
        <taxon>Geodiidae</taxon>
        <taxon>Geodia</taxon>
    </lineage>
</organism>
<comment type="caution">
    <text evidence="2">The sequence shown here is derived from an EMBL/GenBank/DDBJ whole genome shotgun (WGS) entry which is preliminary data.</text>
</comment>
<dbReference type="Proteomes" id="UP001174909">
    <property type="component" value="Unassembled WGS sequence"/>
</dbReference>
<reference evidence="2" key="1">
    <citation type="submission" date="2023-03" db="EMBL/GenBank/DDBJ databases">
        <authorList>
            <person name="Steffen K."/>
            <person name="Cardenas P."/>
        </authorList>
    </citation>
    <scope>NUCLEOTIDE SEQUENCE</scope>
</reference>
<gene>
    <name evidence="2" type="ORF">GBAR_LOCUS26928</name>
</gene>
<feature type="chain" id="PRO_5041361628" evidence="1">
    <location>
        <begin position="26"/>
        <end position="50"/>
    </location>
</feature>
<accession>A0AA35TJ46</accession>
<dbReference type="AlphaFoldDB" id="A0AA35TJ46"/>
<evidence type="ECO:0000313" key="2">
    <source>
        <dbReference type="EMBL" id="CAI8048857.1"/>
    </source>
</evidence>
<keyword evidence="3" id="KW-1185">Reference proteome</keyword>
<sequence length="50" mass="5388">MLLRVWRRFAGLAVLMVQLSRIEIAGEVRAAHAPVNPFSETSGSNQGPPG</sequence>
<name>A0AA35TJ46_GEOBA</name>
<keyword evidence="1" id="KW-0732">Signal</keyword>
<feature type="signal peptide" evidence="1">
    <location>
        <begin position="1"/>
        <end position="25"/>
    </location>
</feature>
<feature type="non-terminal residue" evidence="2">
    <location>
        <position position="50"/>
    </location>
</feature>
<evidence type="ECO:0000256" key="1">
    <source>
        <dbReference type="SAM" id="SignalP"/>
    </source>
</evidence>
<evidence type="ECO:0000313" key="3">
    <source>
        <dbReference type="Proteomes" id="UP001174909"/>
    </source>
</evidence>